<dbReference type="SUPFAM" id="SSF53474">
    <property type="entry name" value="alpha/beta-Hydrolases"/>
    <property type="match status" value="1"/>
</dbReference>
<dbReference type="InterPro" id="IPR042946">
    <property type="entry name" value="CMBL"/>
</dbReference>
<evidence type="ECO:0000313" key="7">
    <source>
        <dbReference type="Ensembl" id="ENSSPUP00000022605.1"/>
    </source>
</evidence>
<gene>
    <name evidence="7" type="primary">CMBL</name>
</gene>
<dbReference type="FunFam" id="3.40.50.1820:FF:000178">
    <property type="entry name" value="Carboxymethylenebutenolidase homolog"/>
    <property type="match status" value="1"/>
</dbReference>
<evidence type="ECO:0000256" key="5">
    <source>
        <dbReference type="ARBA" id="ARBA00022801"/>
    </source>
</evidence>
<evidence type="ECO:0000259" key="6">
    <source>
        <dbReference type="Pfam" id="PF01738"/>
    </source>
</evidence>
<protein>
    <recommendedName>
        <fullName evidence="3">Carboxymethylenebutenolidase homolog</fullName>
    </recommendedName>
</protein>
<accession>A0A8D0HQF7</accession>
<organism evidence="7 8">
    <name type="scientific">Sphenodon punctatus</name>
    <name type="common">Tuatara</name>
    <name type="synonym">Hatteria punctata</name>
    <dbReference type="NCBI Taxonomy" id="8508"/>
    <lineage>
        <taxon>Eukaryota</taxon>
        <taxon>Metazoa</taxon>
        <taxon>Chordata</taxon>
        <taxon>Craniata</taxon>
        <taxon>Vertebrata</taxon>
        <taxon>Euteleostomi</taxon>
        <taxon>Lepidosauria</taxon>
        <taxon>Sphenodontia</taxon>
        <taxon>Sphenodontidae</taxon>
        <taxon>Sphenodon</taxon>
    </lineage>
</organism>
<dbReference type="InterPro" id="IPR002925">
    <property type="entry name" value="Dienelactn_hydro"/>
</dbReference>
<keyword evidence="8" id="KW-1185">Reference proteome</keyword>
<keyword evidence="5" id="KW-0378">Hydrolase</keyword>
<dbReference type="GO" id="GO:0016787">
    <property type="term" value="F:hydrolase activity"/>
    <property type="evidence" value="ECO:0007669"/>
    <property type="project" value="UniProtKB-KW"/>
</dbReference>
<comment type="similarity">
    <text evidence="2">Belongs to the dienelactone hydrolase family.</text>
</comment>
<dbReference type="Proteomes" id="UP000694392">
    <property type="component" value="Unplaced"/>
</dbReference>
<dbReference type="AlphaFoldDB" id="A0A8D0HQF7"/>
<sequence length="240" mass="27966">MANEARPCPCDIGDRFEYGELGHEVRVEHFKAYISNPTASTEKAVILIHDIYGWQLPNTRYMADMLAANGYIAICPDFYVGQEPWKPSDDWSTFNEWLKSRDARKINKETDAILKYLKQQYNAKRIGVIGFCWGGVAVHHLMMMYPELKAGVSVYGKCKMQDRYNLLNPTFFIFGEKDEVIPLEQVSSLKQHCKVDYEVKVYPGQTHGFVHRKRDDINPQDKLYIEEARKDLLNWLNKYI</sequence>
<dbReference type="PANTHER" id="PTHR46812">
    <property type="entry name" value="CARBOXYMETHYLENEBUTENOLIDASE HOMOLOG"/>
    <property type="match status" value="1"/>
</dbReference>
<evidence type="ECO:0000256" key="3">
    <source>
        <dbReference type="ARBA" id="ARBA00014180"/>
    </source>
</evidence>
<dbReference type="Pfam" id="PF01738">
    <property type="entry name" value="DLH"/>
    <property type="match status" value="1"/>
</dbReference>
<evidence type="ECO:0000313" key="8">
    <source>
        <dbReference type="Proteomes" id="UP000694392"/>
    </source>
</evidence>
<dbReference type="Gene3D" id="3.40.50.1820">
    <property type="entry name" value="alpha/beta hydrolase"/>
    <property type="match status" value="1"/>
</dbReference>
<dbReference type="PANTHER" id="PTHR46812:SF1">
    <property type="entry name" value="CARBOXYMETHYLENEBUTENOLIDASE HOMOLOG"/>
    <property type="match status" value="1"/>
</dbReference>
<reference evidence="7" key="2">
    <citation type="submission" date="2025-09" db="UniProtKB">
        <authorList>
            <consortium name="Ensembl"/>
        </authorList>
    </citation>
    <scope>IDENTIFICATION</scope>
</reference>
<comment type="subcellular location">
    <subcellularLocation>
        <location evidence="1">Cytoplasm</location>
        <location evidence="1">Cytosol</location>
    </subcellularLocation>
</comment>
<proteinExistence type="inferred from homology"/>
<dbReference type="GO" id="GO:0005829">
    <property type="term" value="C:cytosol"/>
    <property type="evidence" value="ECO:0007669"/>
    <property type="project" value="UniProtKB-SubCell"/>
</dbReference>
<dbReference type="OMA" id="QCGAKHI"/>
<name>A0A8D0HQF7_SPHPU</name>
<reference evidence="7" key="1">
    <citation type="submission" date="2025-08" db="UniProtKB">
        <authorList>
            <consortium name="Ensembl"/>
        </authorList>
    </citation>
    <scope>IDENTIFICATION</scope>
</reference>
<dbReference type="InterPro" id="IPR029058">
    <property type="entry name" value="AB_hydrolase_fold"/>
</dbReference>
<evidence type="ECO:0000256" key="1">
    <source>
        <dbReference type="ARBA" id="ARBA00004514"/>
    </source>
</evidence>
<feature type="domain" description="Dienelactone hydrolase" evidence="6">
    <location>
        <begin position="30"/>
        <end position="239"/>
    </location>
</feature>
<evidence type="ECO:0000256" key="2">
    <source>
        <dbReference type="ARBA" id="ARBA00008456"/>
    </source>
</evidence>
<evidence type="ECO:0000256" key="4">
    <source>
        <dbReference type="ARBA" id="ARBA00022490"/>
    </source>
</evidence>
<dbReference type="GeneTree" id="ENSGT00390000000183"/>
<dbReference type="Ensembl" id="ENSSPUT00000024104.1">
    <property type="protein sequence ID" value="ENSSPUP00000022605.1"/>
    <property type="gene ID" value="ENSSPUG00000017361.1"/>
</dbReference>
<keyword evidence="4" id="KW-0963">Cytoplasm</keyword>